<keyword evidence="5 9" id="KW-0812">Transmembrane</keyword>
<evidence type="ECO:0000256" key="6">
    <source>
        <dbReference type="ARBA" id="ARBA00022989"/>
    </source>
</evidence>
<feature type="transmembrane region" description="Helical" evidence="9">
    <location>
        <begin position="53"/>
        <end position="73"/>
    </location>
</feature>
<keyword evidence="11" id="KW-1185">Reference proteome</keyword>
<dbReference type="EMBL" id="BPUB01000002">
    <property type="protein sequence ID" value="GJG59351.1"/>
    <property type="molecule type" value="Genomic_DNA"/>
</dbReference>
<comment type="subcellular location">
    <subcellularLocation>
        <location evidence="1">Cell membrane</location>
        <topology evidence="1">Multi-pass membrane protein</topology>
    </subcellularLocation>
</comment>
<keyword evidence="7 9" id="KW-0472">Membrane</keyword>
<comment type="similarity">
    <text evidence="2">Belongs to the autoinducer-2 exporter (AI-2E) (TC 2.A.86) family.</text>
</comment>
<evidence type="ECO:0000256" key="8">
    <source>
        <dbReference type="SAM" id="MobiDB-lite"/>
    </source>
</evidence>
<evidence type="ECO:0000256" key="4">
    <source>
        <dbReference type="ARBA" id="ARBA00022475"/>
    </source>
</evidence>
<evidence type="ECO:0000313" key="11">
    <source>
        <dbReference type="Proteomes" id="UP000825483"/>
    </source>
</evidence>
<evidence type="ECO:0000256" key="7">
    <source>
        <dbReference type="ARBA" id="ARBA00023136"/>
    </source>
</evidence>
<keyword evidence="6 9" id="KW-1133">Transmembrane helix</keyword>
<dbReference type="GO" id="GO:0005886">
    <property type="term" value="C:plasma membrane"/>
    <property type="evidence" value="ECO:0007669"/>
    <property type="project" value="UniProtKB-SubCell"/>
</dbReference>
<name>A0A9R1CB59_9BACT</name>
<feature type="transmembrane region" description="Helical" evidence="9">
    <location>
        <begin position="340"/>
        <end position="366"/>
    </location>
</feature>
<keyword evidence="3" id="KW-0813">Transport</keyword>
<keyword evidence="4" id="KW-1003">Cell membrane</keyword>
<dbReference type="Proteomes" id="UP000825483">
    <property type="component" value="Unassembled WGS sequence"/>
</dbReference>
<feature type="transmembrane region" description="Helical" evidence="9">
    <location>
        <begin position="239"/>
        <end position="268"/>
    </location>
</feature>
<dbReference type="AlphaFoldDB" id="A0A9R1CB59"/>
<gene>
    <name evidence="10" type="ORF">PRLR5076_22020</name>
</gene>
<evidence type="ECO:0000256" key="1">
    <source>
        <dbReference type="ARBA" id="ARBA00004651"/>
    </source>
</evidence>
<evidence type="ECO:0000256" key="3">
    <source>
        <dbReference type="ARBA" id="ARBA00022448"/>
    </source>
</evidence>
<comment type="caution">
    <text evidence="10">The sequence shown here is derived from an EMBL/GenBank/DDBJ whole genome shotgun (WGS) entry which is preliminary data.</text>
</comment>
<protein>
    <submittedName>
        <fullName evidence="10">AI-2E family transporter</fullName>
    </submittedName>
</protein>
<dbReference type="RefSeq" id="WP_223925623.1">
    <property type="nucleotide sequence ID" value="NZ_BPTU01000001.1"/>
</dbReference>
<dbReference type="InterPro" id="IPR002549">
    <property type="entry name" value="AI-2E-like"/>
</dbReference>
<sequence length="387" mass="43229">MEDNNKKTTIAPRAASGSNSGPTPITFDRFIRWALTALGIAAVFLVINYLSSVLLPFFIAWLFAYLLYPVVKFVQYRLHVPSRPLSIIVTLIFVLAIISGIVYLIIPPMIEQFDRFTVVLTRYLHETTHTNNITRMIKDWALANQWQIEHFLKSPDFTNALKTAMPKVFSVLGQTASIVLSIIASCITLLYMFFILMDYEYLTDNWIRIFPKKNRPFWHELAGDVEKALNSYIRGQGTVAFIMAVLFCIGFTIIGFPMAIGLGILIGILDMVPYLHTFALIPTAFLAALKAADTGQNFWIILGSAVLVFIVVQIIIDMVVTPKVMGKAMGLNPAILLLSLSVWGALLGFIGLIIALPLTTIIIAYWKRYVTKEEKEEPATVAGKGKS</sequence>
<dbReference type="PANTHER" id="PTHR21716">
    <property type="entry name" value="TRANSMEMBRANE PROTEIN"/>
    <property type="match status" value="1"/>
</dbReference>
<organism evidence="10 11">
    <name type="scientific">Prevotella lacticifex</name>
    <dbReference type="NCBI Taxonomy" id="2854755"/>
    <lineage>
        <taxon>Bacteria</taxon>
        <taxon>Pseudomonadati</taxon>
        <taxon>Bacteroidota</taxon>
        <taxon>Bacteroidia</taxon>
        <taxon>Bacteroidales</taxon>
        <taxon>Prevotellaceae</taxon>
        <taxon>Prevotella</taxon>
    </lineage>
</organism>
<proteinExistence type="inferred from homology"/>
<feature type="region of interest" description="Disordered" evidence="8">
    <location>
        <begin position="1"/>
        <end position="20"/>
    </location>
</feature>
<accession>A0A9R1CB59</accession>
<evidence type="ECO:0000256" key="2">
    <source>
        <dbReference type="ARBA" id="ARBA00009773"/>
    </source>
</evidence>
<evidence type="ECO:0000313" key="10">
    <source>
        <dbReference type="EMBL" id="GJG59351.1"/>
    </source>
</evidence>
<evidence type="ECO:0000256" key="5">
    <source>
        <dbReference type="ARBA" id="ARBA00022692"/>
    </source>
</evidence>
<dbReference type="GO" id="GO:0055085">
    <property type="term" value="P:transmembrane transport"/>
    <property type="evidence" value="ECO:0007669"/>
    <property type="project" value="TreeGrafter"/>
</dbReference>
<reference evidence="10" key="1">
    <citation type="journal article" date="2022" name="Int. J. Syst. Evol. Microbiol.">
        <title>Prevotella lacticifex sp. nov., isolated from the rumen of cows.</title>
        <authorList>
            <person name="Shinkai T."/>
            <person name="Ikeyama N."/>
            <person name="Kumagai M."/>
            <person name="Ohmori H."/>
            <person name="Sakamoto M."/>
            <person name="Ohkuma M."/>
            <person name="Mitsumori M."/>
        </authorList>
    </citation>
    <scope>NUCLEOTIDE SEQUENCE</scope>
    <source>
        <strain evidence="10">R5076</strain>
    </source>
</reference>
<feature type="transmembrane region" description="Helical" evidence="9">
    <location>
        <begin position="274"/>
        <end position="292"/>
    </location>
</feature>
<feature type="transmembrane region" description="Helical" evidence="9">
    <location>
        <begin position="175"/>
        <end position="196"/>
    </location>
</feature>
<feature type="transmembrane region" description="Helical" evidence="9">
    <location>
        <begin position="85"/>
        <end position="106"/>
    </location>
</feature>
<dbReference type="PANTHER" id="PTHR21716:SF53">
    <property type="entry name" value="PERMEASE PERM-RELATED"/>
    <property type="match status" value="1"/>
</dbReference>
<feature type="transmembrane region" description="Helical" evidence="9">
    <location>
        <begin position="299"/>
        <end position="320"/>
    </location>
</feature>
<dbReference type="GeneID" id="72466607"/>
<feature type="transmembrane region" description="Helical" evidence="9">
    <location>
        <begin position="30"/>
        <end position="47"/>
    </location>
</feature>
<dbReference type="Pfam" id="PF01594">
    <property type="entry name" value="AI-2E_transport"/>
    <property type="match status" value="1"/>
</dbReference>
<evidence type="ECO:0000256" key="9">
    <source>
        <dbReference type="SAM" id="Phobius"/>
    </source>
</evidence>